<feature type="domain" description="Transposase putative helix-turn-helix" evidence="10">
    <location>
        <begin position="23"/>
        <end position="63"/>
    </location>
</feature>
<accession>A0ABW2RWS6</accession>
<evidence type="ECO:0000259" key="9">
    <source>
        <dbReference type="Pfam" id="PF07282"/>
    </source>
</evidence>
<dbReference type="Pfam" id="PF12323">
    <property type="entry name" value="HTH_OrfB_IS605"/>
    <property type="match status" value="1"/>
</dbReference>
<keyword evidence="11" id="KW-0255">Endonuclease</keyword>
<reference evidence="12" key="1">
    <citation type="journal article" date="2019" name="Int. J. Syst. Evol. Microbiol.">
        <title>The Global Catalogue of Microorganisms (GCM) 10K type strain sequencing project: providing services to taxonomists for standard genome sequencing and annotation.</title>
        <authorList>
            <consortium name="The Broad Institute Genomics Platform"/>
            <consortium name="The Broad Institute Genome Sequencing Center for Infectious Disease"/>
            <person name="Wu L."/>
            <person name="Ma J."/>
        </authorList>
    </citation>
    <scope>NUCLEOTIDE SEQUENCE [LARGE SCALE GENOMIC DNA]</scope>
    <source>
        <strain evidence="12">ICMP 19430</strain>
    </source>
</reference>
<evidence type="ECO:0000259" key="8">
    <source>
        <dbReference type="Pfam" id="PF01385"/>
    </source>
</evidence>
<feature type="domain" description="Probable transposase IS891/IS1136/IS1341" evidence="8">
    <location>
        <begin position="248"/>
        <end position="358"/>
    </location>
</feature>
<evidence type="ECO:0000259" key="10">
    <source>
        <dbReference type="Pfam" id="PF12323"/>
    </source>
</evidence>
<proteinExistence type="inferred from homology"/>
<dbReference type="InterPro" id="IPR010095">
    <property type="entry name" value="Cas12f1-like_TNB"/>
</dbReference>
<keyword evidence="12" id="KW-1185">Reference proteome</keyword>
<name>A0ABW2RWS6_9NOCA</name>
<dbReference type="Pfam" id="PF01385">
    <property type="entry name" value="OrfB_IS605"/>
    <property type="match status" value="1"/>
</dbReference>
<keyword evidence="3" id="KW-0479">Metal-binding</keyword>
<evidence type="ECO:0000256" key="2">
    <source>
        <dbReference type="ARBA" id="ARBA00022578"/>
    </source>
</evidence>
<sequence>MSTPGVVIVSVVACTLRGVVRHTTFRYCLDPTVEQQAVLARHAGAARFAFNQSLRAVTTALSCRRTDPNVVVPWSGFDLINAFNAWKKTADAGRVFVVDADGVAEIRVTGLTWRTEVCQQVFEEAAVDCGRALAAWSASRTGARRGRKVGFPRFKKKNGGPPSFRLRNKQRISGRSAIRVGDTRLRSVTLPSIGAVRVHDDTRRLRRLLSKGRGKILFATVGFRGGRWWVSLNVEATELHPAHHHPTRAEQDRGGWVGIDRGLSAFAVAATADGREVARIKDPPKALAAGMRRQRRLAKAVSRKEKGSHNSKAAVARLGRHHRKVRDIRWHFLHEVSNALVKTHDRIALEDLHVTGMLANHRLARAISDAAWAEFARMLRYKQAWRHGDIAVVDRWFPSSKTCSTCGTVSTGLTLSDRVFVCPRGHRLDRDHNAAINLAAWAENQHHGHDHDRREGFARARDPQAGGPVINARRQDGPGPHPRVGETSLEDAGTDAHPTPGT</sequence>
<keyword evidence="11" id="KW-0540">Nuclease</keyword>
<dbReference type="GO" id="GO:0004519">
    <property type="term" value="F:endonuclease activity"/>
    <property type="evidence" value="ECO:0007669"/>
    <property type="project" value="UniProtKB-KW"/>
</dbReference>
<protein>
    <submittedName>
        <fullName evidence="11">RNA-guided endonuclease TnpB family protein</fullName>
    </submittedName>
</protein>
<keyword evidence="11" id="KW-0378">Hydrolase</keyword>
<keyword evidence="4" id="KW-0862">Zinc</keyword>
<dbReference type="EMBL" id="JBHTCS010000012">
    <property type="protein sequence ID" value="MFC7448303.1"/>
    <property type="molecule type" value="Genomic_DNA"/>
</dbReference>
<comment type="caution">
    <text evidence="11">The sequence shown here is derived from an EMBL/GenBank/DDBJ whole genome shotgun (WGS) entry which is preliminary data.</text>
</comment>
<evidence type="ECO:0000313" key="11">
    <source>
        <dbReference type="EMBL" id="MFC7448303.1"/>
    </source>
</evidence>
<feature type="compositionally biased region" description="Basic and acidic residues" evidence="7">
    <location>
        <begin position="445"/>
        <end position="462"/>
    </location>
</feature>
<feature type="domain" description="Cas12f1-like TNB" evidence="9">
    <location>
        <begin position="372"/>
        <end position="438"/>
    </location>
</feature>
<evidence type="ECO:0000256" key="1">
    <source>
        <dbReference type="ARBA" id="ARBA00008761"/>
    </source>
</evidence>
<evidence type="ECO:0000313" key="12">
    <source>
        <dbReference type="Proteomes" id="UP001596484"/>
    </source>
</evidence>
<keyword evidence="6" id="KW-0233">DNA recombination</keyword>
<evidence type="ECO:0000256" key="6">
    <source>
        <dbReference type="ARBA" id="ARBA00023172"/>
    </source>
</evidence>
<dbReference type="NCBIfam" id="TIGR01766">
    <property type="entry name" value="IS200/IS605 family accessory protein TnpB-like domain"/>
    <property type="match status" value="1"/>
</dbReference>
<dbReference type="InterPro" id="IPR021027">
    <property type="entry name" value="Transposase_put_HTH"/>
</dbReference>
<dbReference type="Proteomes" id="UP001596484">
    <property type="component" value="Unassembled WGS sequence"/>
</dbReference>
<gene>
    <name evidence="11" type="ORF">ACFQS9_10420</name>
</gene>
<evidence type="ECO:0000256" key="3">
    <source>
        <dbReference type="ARBA" id="ARBA00022723"/>
    </source>
</evidence>
<evidence type="ECO:0000256" key="5">
    <source>
        <dbReference type="ARBA" id="ARBA00023125"/>
    </source>
</evidence>
<evidence type="ECO:0000256" key="7">
    <source>
        <dbReference type="SAM" id="MobiDB-lite"/>
    </source>
</evidence>
<keyword evidence="2" id="KW-0815">Transposition</keyword>
<evidence type="ECO:0000256" key="4">
    <source>
        <dbReference type="ARBA" id="ARBA00022833"/>
    </source>
</evidence>
<dbReference type="Pfam" id="PF07282">
    <property type="entry name" value="Cas12f1-like_TNB"/>
    <property type="match status" value="1"/>
</dbReference>
<dbReference type="NCBIfam" id="NF040570">
    <property type="entry name" value="guided_TnpB"/>
    <property type="match status" value="1"/>
</dbReference>
<keyword evidence="5" id="KW-0238">DNA-binding</keyword>
<comment type="similarity">
    <text evidence="1">In the C-terminal section; belongs to the transposase 35 family.</text>
</comment>
<dbReference type="InterPro" id="IPR001959">
    <property type="entry name" value="Transposase"/>
</dbReference>
<organism evidence="11 12">
    <name type="scientific">Rhodococcus daqingensis</name>
    <dbReference type="NCBI Taxonomy" id="2479363"/>
    <lineage>
        <taxon>Bacteria</taxon>
        <taxon>Bacillati</taxon>
        <taxon>Actinomycetota</taxon>
        <taxon>Actinomycetes</taxon>
        <taxon>Mycobacteriales</taxon>
        <taxon>Nocardiaceae</taxon>
        <taxon>Rhodococcus</taxon>
    </lineage>
</organism>
<feature type="region of interest" description="Disordered" evidence="7">
    <location>
        <begin position="445"/>
        <end position="502"/>
    </location>
</feature>